<dbReference type="Proteomes" id="UP000199681">
    <property type="component" value="Unassembled WGS sequence"/>
</dbReference>
<dbReference type="EMBL" id="FOPW01000003">
    <property type="protein sequence ID" value="SFH34739.1"/>
    <property type="molecule type" value="Genomic_DNA"/>
</dbReference>
<evidence type="ECO:0000313" key="1">
    <source>
        <dbReference type="EMBL" id="SFH34739.1"/>
    </source>
</evidence>
<comment type="caution">
    <text evidence="1">The sequence shown here is derived from an EMBL/GenBank/DDBJ whole genome shotgun (WGS) entry which is preliminary data.</text>
</comment>
<accession>A0ABY1EBE8</accession>
<protein>
    <submittedName>
        <fullName evidence="1">Methionine-gamma-lyase</fullName>
    </submittedName>
</protein>
<name>A0ABY1EBE8_9MICO</name>
<organism evidence="1 2">
    <name type="scientific">Cryobacterium levicorallinum</name>
    <dbReference type="NCBI Taxonomy" id="995038"/>
    <lineage>
        <taxon>Bacteria</taxon>
        <taxon>Bacillati</taxon>
        <taxon>Actinomycetota</taxon>
        <taxon>Actinomycetes</taxon>
        <taxon>Micrococcales</taxon>
        <taxon>Microbacteriaceae</taxon>
        <taxon>Cryobacterium</taxon>
    </lineage>
</organism>
<evidence type="ECO:0000313" key="2">
    <source>
        <dbReference type="Proteomes" id="UP000199681"/>
    </source>
</evidence>
<dbReference type="RefSeq" id="WP_166791268.1">
    <property type="nucleotide sequence ID" value="NZ_BKAC01000001.1"/>
</dbReference>
<proteinExistence type="predicted"/>
<sequence length="53" mass="5536">MTPSPDKHDASTVGDLTWAVHGGNRIDAGTGAIRSPLVMANSYLLPEDPASMN</sequence>
<gene>
    <name evidence="1" type="ORF">SAMN05216274_103263</name>
</gene>
<reference evidence="1 2" key="1">
    <citation type="submission" date="2016-10" db="EMBL/GenBank/DDBJ databases">
        <authorList>
            <person name="Varghese N."/>
            <person name="Submissions S."/>
        </authorList>
    </citation>
    <scope>NUCLEOTIDE SEQUENCE [LARGE SCALE GENOMIC DNA]</scope>
    <source>
        <strain evidence="1 2">GMCC 1.11211</strain>
    </source>
</reference>
<keyword evidence="2" id="KW-1185">Reference proteome</keyword>